<dbReference type="OrthoDB" id="5363652at2"/>
<dbReference type="AlphaFoldDB" id="A0A1K1QDN2"/>
<keyword evidence="4" id="KW-1185">Reference proteome</keyword>
<dbReference type="InterPro" id="IPR011664">
    <property type="entry name" value="Abi_system_AbiD/AbiF-like"/>
</dbReference>
<dbReference type="Proteomes" id="UP001326715">
    <property type="component" value="Chromosome"/>
</dbReference>
<accession>A0A1K1QDN2</accession>
<evidence type="ECO:0000313" key="1">
    <source>
        <dbReference type="EMBL" id="SFW58031.1"/>
    </source>
</evidence>
<name>A0A1K1QDN2_9BACT</name>
<dbReference type="EMBL" id="FPIZ01000007">
    <property type="protein sequence ID" value="SFW58031.1"/>
    <property type="molecule type" value="Genomic_DNA"/>
</dbReference>
<reference evidence="2 4" key="2">
    <citation type="submission" date="2023-11" db="EMBL/GenBank/DDBJ databases">
        <title>MicrobeMod: A computational toolkit for identifying prokaryotic methylation and restriction-modification with nanopore sequencing.</title>
        <authorList>
            <person name="Crits-Christoph A."/>
            <person name="Kang S.C."/>
            <person name="Lee H."/>
            <person name="Ostrov N."/>
        </authorList>
    </citation>
    <scope>NUCLEOTIDE SEQUENCE [LARGE SCALE GENOMIC DNA]</scope>
    <source>
        <strain evidence="2 4">ATCC 23090</strain>
    </source>
</reference>
<evidence type="ECO:0000313" key="2">
    <source>
        <dbReference type="EMBL" id="WQG93027.1"/>
    </source>
</evidence>
<organism evidence="1 3">
    <name type="scientific">Chitinophaga sancti</name>
    <dbReference type="NCBI Taxonomy" id="1004"/>
    <lineage>
        <taxon>Bacteria</taxon>
        <taxon>Pseudomonadati</taxon>
        <taxon>Bacteroidota</taxon>
        <taxon>Chitinophagia</taxon>
        <taxon>Chitinophagales</taxon>
        <taxon>Chitinophagaceae</taxon>
        <taxon>Chitinophaga</taxon>
    </lineage>
</organism>
<proteinExistence type="predicted"/>
<dbReference type="EMBL" id="CP140154">
    <property type="protein sequence ID" value="WQG93027.1"/>
    <property type="molecule type" value="Genomic_DNA"/>
</dbReference>
<dbReference type="Pfam" id="PF07751">
    <property type="entry name" value="Abi_2"/>
    <property type="match status" value="2"/>
</dbReference>
<evidence type="ECO:0000313" key="3">
    <source>
        <dbReference type="Proteomes" id="UP000183788"/>
    </source>
</evidence>
<dbReference type="Proteomes" id="UP000183788">
    <property type="component" value="Unassembled WGS sequence"/>
</dbReference>
<protein>
    <submittedName>
        <fullName evidence="2">Abi family protein</fullName>
    </submittedName>
    <submittedName>
        <fullName evidence="1">Abi-like protein</fullName>
    </submittedName>
</protein>
<dbReference type="RefSeq" id="WP_072360864.1">
    <property type="nucleotide sequence ID" value="NZ_CP139972.1"/>
</dbReference>
<reference evidence="1 3" key="1">
    <citation type="submission" date="2016-11" db="EMBL/GenBank/DDBJ databases">
        <authorList>
            <person name="Jaros S."/>
            <person name="Januszkiewicz K."/>
            <person name="Wedrychowicz H."/>
        </authorList>
    </citation>
    <scope>NUCLEOTIDE SEQUENCE [LARGE SCALE GENOMIC DNA]</scope>
    <source>
        <strain evidence="1 3">DSM 784</strain>
    </source>
</reference>
<sequence>MASTPYNKPATSAKDQTQLLIDRGLVIDDLAKAEHYLTHVGFYRLAGYWLHLQDDPQKHTFIKGTNFLQAIELYEFDREIPKKKAIAKIYGLPDDSYLDNYLQVIAALRNLCAHHSRVCLNVFIFTPKIMTRKPALKWILGTPTPGTTENRTIYYQLCAVTYLMQTASPNSNFVTKLKQALNNYPRLDLAKMGFYTGWEKEDLWQ</sequence>
<gene>
    <name evidence="1" type="ORF">SAMN05661012_02739</name>
    <name evidence="2" type="ORF">SR876_16015</name>
</gene>
<evidence type="ECO:0000313" key="4">
    <source>
        <dbReference type="Proteomes" id="UP001326715"/>
    </source>
</evidence>